<reference evidence="1 2" key="1">
    <citation type="submission" date="2009-10" db="EMBL/GenBank/DDBJ databases">
        <authorList>
            <person name="Weinstock G."/>
            <person name="Sodergren E."/>
            <person name="Clifton S."/>
            <person name="Fulton L."/>
            <person name="Fulton B."/>
            <person name="Courtney L."/>
            <person name="Fronick C."/>
            <person name="Harrison M."/>
            <person name="Strong C."/>
            <person name="Farmer C."/>
            <person name="Delahaunty K."/>
            <person name="Markovic C."/>
            <person name="Hall O."/>
            <person name="Minx P."/>
            <person name="Tomlinson C."/>
            <person name="Mitreva M."/>
            <person name="Nelson J."/>
            <person name="Hou S."/>
            <person name="Wollam A."/>
            <person name="Pepin K.H."/>
            <person name="Johnson M."/>
            <person name="Bhonagiri V."/>
            <person name="Nash W.E."/>
            <person name="Warren W."/>
            <person name="Chinwalla A."/>
            <person name="Mardis E.R."/>
            <person name="Wilson R.K."/>
        </authorList>
    </citation>
    <scope>NUCLEOTIDE SEQUENCE [LARGE SCALE GENOMIC DNA]</scope>
    <source>
        <strain evidence="1 2">ATCC 23970</strain>
    </source>
</reference>
<dbReference type="EMBL" id="ACEQ02000006">
    <property type="protein sequence ID" value="EEZ76308.1"/>
    <property type="molecule type" value="Genomic_DNA"/>
</dbReference>
<accession>D0W7Y0</accession>
<organism evidence="1 2">
    <name type="scientific">Neisseria lactamica ATCC 23970</name>
    <dbReference type="NCBI Taxonomy" id="546265"/>
    <lineage>
        <taxon>Bacteria</taxon>
        <taxon>Pseudomonadati</taxon>
        <taxon>Pseudomonadota</taxon>
        <taxon>Betaproteobacteria</taxon>
        <taxon>Neisseriales</taxon>
        <taxon>Neisseriaceae</taxon>
        <taxon>Neisseria</taxon>
    </lineage>
</organism>
<protein>
    <submittedName>
        <fullName evidence="1">Uncharacterized protein</fullName>
    </submittedName>
</protein>
<dbReference type="AlphaFoldDB" id="D0W7Y0"/>
<proteinExistence type="predicted"/>
<evidence type="ECO:0000313" key="2">
    <source>
        <dbReference type="Proteomes" id="UP000003843"/>
    </source>
</evidence>
<name>D0W7Y0_NEILA</name>
<dbReference type="Proteomes" id="UP000003843">
    <property type="component" value="Unassembled WGS sequence"/>
</dbReference>
<evidence type="ECO:0000313" key="1">
    <source>
        <dbReference type="EMBL" id="EEZ76308.1"/>
    </source>
</evidence>
<sequence length="41" mass="5054">MFKQPGLFEQLKTKKRQYFYSVFSYGFIPIPFRLKPRRPGR</sequence>
<gene>
    <name evidence="1" type="ORF">NEILACOT_03631</name>
</gene>
<comment type="caution">
    <text evidence="1">The sequence shown here is derived from an EMBL/GenBank/DDBJ whole genome shotgun (WGS) entry which is preliminary data.</text>
</comment>